<proteinExistence type="predicted"/>
<evidence type="ECO:0000313" key="2">
    <source>
        <dbReference type="EMBL" id="CAF4334609.1"/>
    </source>
</evidence>
<keyword evidence="5" id="KW-1185">Reference proteome</keyword>
<accession>A0A820K288</accession>
<protein>
    <submittedName>
        <fullName evidence="2">Uncharacterized protein</fullName>
    </submittedName>
</protein>
<name>A0A820K288_9BILA</name>
<dbReference type="Proteomes" id="UP000663848">
    <property type="component" value="Unassembled WGS sequence"/>
</dbReference>
<dbReference type="EMBL" id="CAJOBR010025479">
    <property type="protein sequence ID" value="CAF4966601.1"/>
    <property type="molecule type" value="Genomic_DNA"/>
</dbReference>
<dbReference type="Proteomes" id="UP000663873">
    <property type="component" value="Unassembled WGS sequence"/>
</dbReference>
<evidence type="ECO:0000313" key="4">
    <source>
        <dbReference type="Proteomes" id="UP000663851"/>
    </source>
</evidence>
<reference evidence="2" key="1">
    <citation type="submission" date="2021-02" db="EMBL/GenBank/DDBJ databases">
        <authorList>
            <person name="Nowell W R."/>
        </authorList>
    </citation>
    <scope>NUCLEOTIDE SEQUENCE</scope>
</reference>
<dbReference type="AlphaFoldDB" id="A0A820K288"/>
<gene>
    <name evidence="2" type="ORF">HFQ381_LOCUS15687</name>
    <name evidence="3" type="ORF">QYT958_LOCUS34796</name>
    <name evidence="1" type="ORF">UJA718_LOCUS8087</name>
</gene>
<evidence type="ECO:0000313" key="5">
    <source>
        <dbReference type="Proteomes" id="UP000663873"/>
    </source>
</evidence>
<sequence length="128" mass="14562">MEHTAAFVYCAQRLLVEFTKKNFPLASWTFTATGHGKRADDGIDAIMKTIATCATLSKNILLSTAKDFHEFSKAQQLETVRKSNNDSPDVHIFDREVQEAKKGDEQLFKSYKRKTSKIRYNTRDPSDA</sequence>
<evidence type="ECO:0000313" key="3">
    <source>
        <dbReference type="EMBL" id="CAF4966601.1"/>
    </source>
</evidence>
<organism evidence="2 4">
    <name type="scientific">Rotaria socialis</name>
    <dbReference type="NCBI Taxonomy" id="392032"/>
    <lineage>
        <taxon>Eukaryota</taxon>
        <taxon>Metazoa</taxon>
        <taxon>Spiralia</taxon>
        <taxon>Gnathifera</taxon>
        <taxon>Rotifera</taxon>
        <taxon>Eurotatoria</taxon>
        <taxon>Bdelloidea</taxon>
        <taxon>Philodinida</taxon>
        <taxon>Philodinidae</taxon>
        <taxon>Rotaria</taxon>
    </lineage>
</organism>
<dbReference type="Proteomes" id="UP000663851">
    <property type="component" value="Unassembled WGS sequence"/>
</dbReference>
<dbReference type="EMBL" id="CAJOBO010001076">
    <property type="protein sequence ID" value="CAF4334609.1"/>
    <property type="molecule type" value="Genomic_DNA"/>
</dbReference>
<evidence type="ECO:0000313" key="1">
    <source>
        <dbReference type="EMBL" id="CAF4226926.1"/>
    </source>
</evidence>
<dbReference type="EMBL" id="CAJOBP010000841">
    <property type="protein sequence ID" value="CAF4226926.1"/>
    <property type="molecule type" value="Genomic_DNA"/>
</dbReference>
<comment type="caution">
    <text evidence="2">The sequence shown here is derived from an EMBL/GenBank/DDBJ whole genome shotgun (WGS) entry which is preliminary data.</text>
</comment>